<feature type="region of interest" description="Disordered" evidence="1">
    <location>
        <begin position="621"/>
        <end position="643"/>
    </location>
</feature>
<feature type="compositionally biased region" description="Basic and acidic residues" evidence="1">
    <location>
        <begin position="265"/>
        <end position="285"/>
    </location>
</feature>
<dbReference type="EMBL" id="CAJVPS010002059">
    <property type="protein sequence ID" value="CAG8558944.1"/>
    <property type="molecule type" value="Genomic_DNA"/>
</dbReference>
<name>A0A9N9BAI4_9GLOM</name>
<comment type="caution">
    <text evidence="2">The sequence shown here is derived from an EMBL/GenBank/DDBJ whole genome shotgun (WGS) entry which is preliminary data.</text>
</comment>
<feature type="compositionally biased region" description="Basic and acidic residues" evidence="1">
    <location>
        <begin position="517"/>
        <end position="532"/>
    </location>
</feature>
<evidence type="ECO:0000313" key="2">
    <source>
        <dbReference type="EMBL" id="CAG8558944.1"/>
    </source>
</evidence>
<dbReference type="Proteomes" id="UP000789508">
    <property type="component" value="Unassembled WGS sequence"/>
</dbReference>
<feature type="compositionally biased region" description="Low complexity" evidence="1">
    <location>
        <begin position="39"/>
        <end position="48"/>
    </location>
</feature>
<feature type="compositionally biased region" description="Polar residues" evidence="1">
    <location>
        <begin position="542"/>
        <end position="560"/>
    </location>
</feature>
<keyword evidence="3" id="KW-1185">Reference proteome</keyword>
<evidence type="ECO:0000256" key="1">
    <source>
        <dbReference type="SAM" id="MobiDB-lite"/>
    </source>
</evidence>
<evidence type="ECO:0000313" key="3">
    <source>
        <dbReference type="Proteomes" id="UP000789508"/>
    </source>
</evidence>
<accession>A0A9N9BAI4</accession>
<organism evidence="2 3">
    <name type="scientific">Ambispora leptoticha</name>
    <dbReference type="NCBI Taxonomy" id="144679"/>
    <lineage>
        <taxon>Eukaryota</taxon>
        <taxon>Fungi</taxon>
        <taxon>Fungi incertae sedis</taxon>
        <taxon>Mucoromycota</taxon>
        <taxon>Glomeromycotina</taxon>
        <taxon>Glomeromycetes</taxon>
        <taxon>Archaeosporales</taxon>
        <taxon>Ambisporaceae</taxon>
        <taxon>Ambispora</taxon>
    </lineage>
</organism>
<feature type="region of interest" description="Disordered" evidence="1">
    <location>
        <begin position="496"/>
        <end position="588"/>
    </location>
</feature>
<feature type="compositionally biased region" description="Basic and acidic residues" evidence="1">
    <location>
        <begin position="54"/>
        <end position="69"/>
    </location>
</feature>
<feature type="compositionally biased region" description="Polar residues" evidence="1">
    <location>
        <begin position="496"/>
        <end position="516"/>
    </location>
</feature>
<feature type="region of interest" description="Disordered" evidence="1">
    <location>
        <begin position="1"/>
        <end position="24"/>
    </location>
</feature>
<feature type="compositionally biased region" description="Polar residues" evidence="1">
    <location>
        <begin position="458"/>
        <end position="470"/>
    </location>
</feature>
<feature type="region of interest" description="Disordered" evidence="1">
    <location>
        <begin position="440"/>
        <end position="470"/>
    </location>
</feature>
<dbReference type="OrthoDB" id="5964929at2759"/>
<feature type="region of interest" description="Disordered" evidence="1">
    <location>
        <begin position="356"/>
        <end position="378"/>
    </location>
</feature>
<reference evidence="2" key="1">
    <citation type="submission" date="2021-06" db="EMBL/GenBank/DDBJ databases">
        <authorList>
            <person name="Kallberg Y."/>
            <person name="Tangrot J."/>
            <person name="Rosling A."/>
        </authorList>
    </citation>
    <scope>NUCLEOTIDE SEQUENCE</scope>
    <source>
        <strain evidence="2">FL130A</strain>
    </source>
</reference>
<dbReference type="AlphaFoldDB" id="A0A9N9BAI4"/>
<feature type="region of interest" description="Disordered" evidence="1">
    <location>
        <begin position="36"/>
        <end position="69"/>
    </location>
</feature>
<feature type="region of interest" description="Disordered" evidence="1">
    <location>
        <begin position="265"/>
        <end position="310"/>
    </location>
</feature>
<protein>
    <submittedName>
        <fullName evidence="2">1042_t:CDS:1</fullName>
    </submittedName>
</protein>
<gene>
    <name evidence="2" type="ORF">ALEPTO_LOCUS6255</name>
</gene>
<sequence>MEDTKKNNGNTVFISPARPETPNHIATCNPLQLVDNVGNTNSTTTTPTAPLKSPFDDMKTPRKSEKPLTEETRKLFLTPEKLASIKRAQLQRYCKRYGIKANLKNTELIKKLQEYALNHQSQQNENDFSSFNIASLSPLPPPSFSMDADSPKISSENIGQAFREILASKDDTSIENDEGKTIASPDKKMSPLNIRTQIENKQSFIPLLSPRISNFMARKIATPIKKPHLNSQNLSSEKTPIYDEESPLIDHPASSNSDIQAINETKRNAPLSEKEETLNTDREVNEDSNLTEQQPAEKDQESYDPSTSTEPFVFNSGMRVDDSTFQTAAAAVLAELERRVAEVQKLPTPEIKKYLGELTPSPKANRSLQPEEASEGLTPSRFDKLHKKNFDKMPSIIKHYAAQRRKAEDESEVSPIKKKKLIHSTNEQDFAKTSQPIYKHEEKSTGKTNESLLHRPSGVNNNRKPKVTSVTRSGITARLATFGFDSRLRKPSNYNIAHASSNKSEAASTPTSISMKQNKELEKRKDVIEKKRSIPNKPQIRNPGSSHQIPVQGITNSGFNSKVKPPPRLDTSKKSSQPKIIDKATSRPFFSRQIYQKTTTSAQQLTQGEVKNELASKIQKKFMKSHKSQTPSFSQKKVNKDKK</sequence>
<proteinExistence type="predicted"/>